<evidence type="ECO:0000256" key="4">
    <source>
        <dbReference type="ARBA" id="ARBA00022598"/>
    </source>
</evidence>
<accession>A0A1C2I8G9</accession>
<dbReference type="EC" id="6.3.2.9" evidence="7 8"/>
<dbReference type="Gene3D" id="3.90.190.20">
    <property type="entry name" value="Mur ligase, C-terminal domain"/>
    <property type="match status" value="1"/>
</dbReference>
<evidence type="ECO:0000313" key="12">
    <source>
        <dbReference type="EMBL" id="OCX75220.1"/>
    </source>
</evidence>
<keyword evidence="7 8" id="KW-0133">Cell shape</keyword>
<dbReference type="InterPro" id="IPR004101">
    <property type="entry name" value="Mur_ligase_C"/>
</dbReference>
<dbReference type="NCBIfam" id="TIGR01087">
    <property type="entry name" value="murD"/>
    <property type="match status" value="1"/>
</dbReference>
<evidence type="ECO:0000256" key="2">
    <source>
        <dbReference type="ARBA" id="ARBA00004752"/>
    </source>
</evidence>
<dbReference type="Pfam" id="PF02875">
    <property type="entry name" value="Mur_ligase_C"/>
    <property type="match status" value="1"/>
</dbReference>
<comment type="subcellular location">
    <subcellularLocation>
        <location evidence="1 7 8">Cytoplasm</location>
    </subcellularLocation>
</comment>
<dbReference type="InterPro" id="IPR036565">
    <property type="entry name" value="Mur-like_cat_sf"/>
</dbReference>
<evidence type="ECO:0000256" key="1">
    <source>
        <dbReference type="ARBA" id="ARBA00004496"/>
    </source>
</evidence>
<dbReference type="Proteomes" id="UP000094893">
    <property type="component" value="Unassembled WGS sequence"/>
</dbReference>
<evidence type="ECO:0000256" key="5">
    <source>
        <dbReference type="ARBA" id="ARBA00022741"/>
    </source>
</evidence>
<keyword evidence="7 8" id="KW-0961">Cell wall biogenesis/degradation</keyword>
<dbReference type="InterPro" id="IPR005762">
    <property type="entry name" value="MurD"/>
</dbReference>
<evidence type="ECO:0000256" key="6">
    <source>
        <dbReference type="ARBA" id="ARBA00022840"/>
    </source>
</evidence>
<evidence type="ECO:0000313" key="11">
    <source>
        <dbReference type="EMBL" id="OCX72273.1"/>
    </source>
</evidence>
<proteinExistence type="inferred from homology"/>
<dbReference type="eggNOG" id="COG0771">
    <property type="taxonomic scope" value="Bacteria"/>
</dbReference>
<comment type="function">
    <text evidence="7 8">Cell wall formation. Catalyzes the addition of glutamate to the nucleotide precursor UDP-N-acetylmuramoyl-L-alanine (UMA).</text>
</comment>
<dbReference type="SUPFAM" id="SSF51984">
    <property type="entry name" value="MurCD N-terminal domain"/>
    <property type="match status" value="1"/>
</dbReference>
<dbReference type="Pfam" id="PF08245">
    <property type="entry name" value="Mur_ligase_M"/>
    <property type="match status" value="1"/>
</dbReference>
<evidence type="ECO:0000256" key="3">
    <source>
        <dbReference type="ARBA" id="ARBA00022490"/>
    </source>
</evidence>
<dbReference type="AlphaFoldDB" id="A0A1C2I8G9"/>
<keyword evidence="6 7" id="KW-0067">ATP-binding</keyword>
<dbReference type="InterPro" id="IPR013221">
    <property type="entry name" value="Mur_ligase_cen"/>
</dbReference>
<comment type="catalytic activity">
    <reaction evidence="7 8">
        <text>UDP-N-acetyl-alpha-D-muramoyl-L-alanine + D-glutamate + ATP = UDP-N-acetyl-alpha-D-muramoyl-L-alanyl-D-glutamate + ADP + phosphate + H(+)</text>
        <dbReference type="Rhea" id="RHEA:16429"/>
        <dbReference type="ChEBI" id="CHEBI:15378"/>
        <dbReference type="ChEBI" id="CHEBI:29986"/>
        <dbReference type="ChEBI" id="CHEBI:30616"/>
        <dbReference type="ChEBI" id="CHEBI:43474"/>
        <dbReference type="ChEBI" id="CHEBI:83898"/>
        <dbReference type="ChEBI" id="CHEBI:83900"/>
        <dbReference type="ChEBI" id="CHEBI:456216"/>
        <dbReference type="EC" id="6.3.2.9"/>
    </reaction>
</comment>
<keyword evidence="7 8" id="KW-0131">Cell cycle</keyword>
<dbReference type="GO" id="GO:0051301">
    <property type="term" value="P:cell division"/>
    <property type="evidence" value="ECO:0007669"/>
    <property type="project" value="UniProtKB-KW"/>
</dbReference>
<name>A0A1C2I8G9_ACITH</name>
<dbReference type="Gene3D" id="3.40.50.720">
    <property type="entry name" value="NAD(P)-binding Rossmann-like Domain"/>
    <property type="match status" value="1"/>
</dbReference>
<gene>
    <name evidence="7" type="primary">murD</name>
    <name evidence="12" type="ORF">A6M23_03080</name>
    <name evidence="11" type="ORF">A6P07_10435</name>
</gene>
<keyword evidence="7 8" id="KW-0132">Cell division</keyword>
<dbReference type="Pfam" id="PF21799">
    <property type="entry name" value="MurD-like_N"/>
    <property type="match status" value="1"/>
</dbReference>
<dbReference type="EMBL" id="LWRY01000019">
    <property type="protein sequence ID" value="OCX75220.1"/>
    <property type="molecule type" value="Genomic_DNA"/>
</dbReference>
<dbReference type="RefSeq" id="WP_024893338.1">
    <property type="nucleotide sequence ID" value="NZ_LWRY01000019.1"/>
</dbReference>
<dbReference type="GO" id="GO:0005524">
    <property type="term" value="F:ATP binding"/>
    <property type="evidence" value="ECO:0007669"/>
    <property type="project" value="UniProtKB-UniRule"/>
</dbReference>
<dbReference type="HAMAP" id="MF_00639">
    <property type="entry name" value="MurD"/>
    <property type="match status" value="1"/>
</dbReference>
<dbReference type="GO" id="GO:0009252">
    <property type="term" value="P:peptidoglycan biosynthetic process"/>
    <property type="evidence" value="ECO:0007669"/>
    <property type="project" value="UniProtKB-UniRule"/>
</dbReference>
<keyword evidence="4 7" id="KW-0436">Ligase</keyword>
<dbReference type="OrthoDB" id="5287865at2"/>
<dbReference type="GO" id="GO:0008764">
    <property type="term" value="F:UDP-N-acetylmuramoylalanine-D-glutamate ligase activity"/>
    <property type="evidence" value="ECO:0007669"/>
    <property type="project" value="UniProtKB-UniRule"/>
</dbReference>
<keyword evidence="14" id="KW-1185">Reference proteome</keyword>
<reference evidence="11 13" key="1">
    <citation type="journal article" date="2016" name="Int. J. Mol. Sci.">
        <title>Comparative genomics of the extreme acidophile Acidithiobacillus thiooxidans reveals intraspecific divergence and niche adaptation.</title>
        <authorList>
            <person name="Zhang X."/>
            <person name="Feng X."/>
            <person name="Tao J."/>
            <person name="Ma L."/>
            <person name="Xiao Y."/>
            <person name="Liang Y."/>
            <person name="Liu X."/>
            <person name="Yin H."/>
        </authorList>
    </citation>
    <scope>NUCLEOTIDE SEQUENCE [LARGE SCALE GENOMIC DNA]</scope>
    <source>
        <strain evidence="11 13">A02</strain>
        <strain evidence="12">DXS-W</strain>
    </source>
</reference>
<dbReference type="GO" id="GO:0008360">
    <property type="term" value="P:regulation of cell shape"/>
    <property type="evidence" value="ECO:0007669"/>
    <property type="project" value="UniProtKB-KW"/>
</dbReference>
<evidence type="ECO:0000259" key="10">
    <source>
        <dbReference type="Pfam" id="PF08245"/>
    </source>
</evidence>
<dbReference type="GO" id="GO:0005737">
    <property type="term" value="C:cytoplasm"/>
    <property type="evidence" value="ECO:0007669"/>
    <property type="project" value="UniProtKB-SubCell"/>
</dbReference>
<dbReference type="PANTHER" id="PTHR43692:SF1">
    <property type="entry name" value="UDP-N-ACETYLMURAMOYLALANINE--D-GLUTAMATE LIGASE"/>
    <property type="match status" value="1"/>
</dbReference>
<dbReference type="Gene3D" id="3.40.1190.10">
    <property type="entry name" value="Mur-like, catalytic domain"/>
    <property type="match status" value="1"/>
</dbReference>
<comment type="caution">
    <text evidence="11">The sequence shown here is derived from an EMBL/GenBank/DDBJ whole genome shotgun (WGS) entry which is preliminary data.</text>
</comment>
<evidence type="ECO:0000256" key="8">
    <source>
        <dbReference type="RuleBase" id="RU003664"/>
    </source>
</evidence>
<dbReference type="PANTHER" id="PTHR43692">
    <property type="entry name" value="UDP-N-ACETYLMURAMOYLALANINE--D-GLUTAMATE LIGASE"/>
    <property type="match status" value="1"/>
</dbReference>
<keyword evidence="7 8" id="KW-0573">Peptidoglycan synthesis</keyword>
<dbReference type="EMBL" id="LWSA01000147">
    <property type="protein sequence ID" value="OCX72273.1"/>
    <property type="molecule type" value="Genomic_DNA"/>
</dbReference>
<comment type="pathway">
    <text evidence="2 7 8">Cell wall biogenesis; peptidoglycan biosynthesis.</text>
</comment>
<evidence type="ECO:0000259" key="9">
    <source>
        <dbReference type="Pfam" id="PF02875"/>
    </source>
</evidence>
<feature type="domain" description="Mur ligase central" evidence="10">
    <location>
        <begin position="111"/>
        <end position="287"/>
    </location>
</feature>
<dbReference type="Proteomes" id="UP000095008">
    <property type="component" value="Unassembled WGS sequence"/>
</dbReference>
<dbReference type="InterPro" id="IPR036615">
    <property type="entry name" value="Mur_ligase_C_dom_sf"/>
</dbReference>
<feature type="binding site" evidence="7">
    <location>
        <begin position="113"/>
        <end position="119"/>
    </location>
    <ligand>
        <name>ATP</name>
        <dbReference type="ChEBI" id="CHEBI:30616"/>
    </ligand>
</feature>
<keyword evidence="5 7" id="KW-0547">Nucleotide-binding</keyword>
<dbReference type="UniPathway" id="UPA00219"/>
<dbReference type="SUPFAM" id="SSF53244">
    <property type="entry name" value="MurD-like peptide ligases, peptide-binding domain"/>
    <property type="match status" value="1"/>
</dbReference>
<evidence type="ECO:0000313" key="13">
    <source>
        <dbReference type="Proteomes" id="UP000094893"/>
    </source>
</evidence>
<evidence type="ECO:0000256" key="7">
    <source>
        <dbReference type="HAMAP-Rule" id="MF_00639"/>
    </source>
</evidence>
<protein>
    <recommendedName>
        <fullName evidence="7 8">UDP-N-acetylmuramoylalanine--D-glutamate ligase</fullName>
        <ecNumber evidence="7 8">6.3.2.9</ecNumber>
    </recommendedName>
    <alternativeName>
        <fullName evidence="7">D-glutamic acid-adding enzyme</fullName>
    </alternativeName>
    <alternativeName>
        <fullName evidence="7">UDP-N-acetylmuramoyl-L-alanyl-D-glutamate synthetase</fullName>
    </alternativeName>
</protein>
<dbReference type="STRING" id="930.GCA_002079865_02482"/>
<keyword evidence="3 7" id="KW-0963">Cytoplasm</keyword>
<dbReference type="GO" id="GO:0071555">
    <property type="term" value="P:cell wall organization"/>
    <property type="evidence" value="ECO:0007669"/>
    <property type="project" value="UniProtKB-KW"/>
</dbReference>
<sequence length="449" mass="47671">MKLNGKKVFVLGFGKTGQSLLKTALRLGGHCQVADTRHLENADTLRTQYPQVTFHFGALPENLLLDSDLILLSPGLAPALPALQKARKAGITVMGDIELFALLASAPIIAITGSNGKSTVTTLVSEIAQKAGIMVATGGNLGTPALELLPESGPEPAWYILELSSFQLDACTTFRPRVAAILNLSPDHLDWHGDYAQYGAAKARIFQNMNAGDVLVLNGEDAFTSSLPGQVPDSVAIRCFAVHDERSDAYVLNDRLTLRNSGALLPAADLRMQGGHNIENALAAALLAEAARFPLAAIQEVFCQFSGLPHRLAWVAEYQGVNYYDDSKGTNLGATLKAMSGLSGPLVMILGGDAKGADLSPLQQACRDQRAAVVLGKDAKKIAQMLENVIPVDYADSMQDAVLKAASRAMPGDQVLLSPACASTDMFRDYQDRGQQFTAAVQKLAGGKS</sequence>
<evidence type="ECO:0000313" key="14">
    <source>
        <dbReference type="Proteomes" id="UP000095008"/>
    </source>
</evidence>
<dbReference type="SUPFAM" id="SSF53623">
    <property type="entry name" value="MurD-like peptide ligases, catalytic domain"/>
    <property type="match status" value="1"/>
</dbReference>
<organism evidence="11 13">
    <name type="scientific">Acidithiobacillus thiooxidans</name>
    <name type="common">Thiobacillus thiooxidans</name>
    <dbReference type="NCBI Taxonomy" id="930"/>
    <lineage>
        <taxon>Bacteria</taxon>
        <taxon>Pseudomonadati</taxon>
        <taxon>Pseudomonadota</taxon>
        <taxon>Acidithiobacillia</taxon>
        <taxon>Acidithiobacillales</taxon>
        <taxon>Acidithiobacillaceae</taxon>
        <taxon>Acidithiobacillus</taxon>
    </lineage>
</organism>
<comment type="similarity">
    <text evidence="7">Belongs to the MurCDEF family.</text>
</comment>
<feature type="domain" description="Mur ligase C-terminal" evidence="9">
    <location>
        <begin position="310"/>
        <end position="421"/>
    </location>
</feature>